<keyword evidence="3" id="KW-0418">Kinase</keyword>
<sequence length="522" mass="59878">MMPPKKRFRGRPSLPGSAKVIRLRESVYDLWRARKTTMGFARLLVVVEYAQYGDLLGYLRKSRGVRDNYYSDPSFEPRTDLTSKQLLRFAWQISDGMDYLSKKKVAISPYVVLRISFTGIIHRDLAARNVLVGDKDVCKITDFGMARDVWKEDIYVRTHEGRLPIKWTAPEALFGSGAYTTQSDVWSFGVVMYEIFTVGGGPFPGVYMRDIPTLLKDGYRMARPKFVSEKLYSIMMECWRNEPLERPDFVCLRSRIHSMVRDEEQHHKMYHEPIEKTMAISTSAGINGGCIRFGLQSVDKIDNRMKDRIRGKEDIPGMSSDELKTINEVKTSTEAAWKTYRSKARKTVNQNVSHKEPASTSSPAVSTLPQPNRHFIPSSVHFTRFPGIKKSQGEAIRKLCRERGRLWLARIFRSDPGEKAIENTCVCSDQFRIGEPAYFISTTDPEWASSLKPGQNNVIEKEIEKAVARNDGTERRETKKRKIQEEAEALAARKEAERLEAERLEAEKLEAEKGSIRTKRRL</sequence>
<evidence type="ECO:0000256" key="3">
    <source>
        <dbReference type="ARBA" id="ARBA00022777"/>
    </source>
</evidence>
<dbReference type="GO" id="GO:0005524">
    <property type="term" value="F:ATP binding"/>
    <property type="evidence" value="ECO:0007669"/>
    <property type="project" value="UniProtKB-KW"/>
</dbReference>
<dbReference type="Proteomes" id="UP000225706">
    <property type="component" value="Unassembled WGS sequence"/>
</dbReference>
<keyword evidence="4" id="KW-0067">ATP-binding</keyword>
<evidence type="ECO:0000313" key="9">
    <source>
        <dbReference type="EMBL" id="PFX18410.1"/>
    </source>
</evidence>
<dbReference type="InterPro" id="IPR050122">
    <property type="entry name" value="RTK"/>
</dbReference>
<dbReference type="PRINTS" id="PR00109">
    <property type="entry name" value="TYRKINASE"/>
</dbReference>
<keyword evidence="5" id="KW-0829">Tyrosine-protein kinase</keyword>
<dbReference type="GO" id="GO:0007169">
    <property type="term" value="P:cell surface receptor protein tyrosine kinase signaling pathway"/>
    <property type="evidence" value="ECO:0007669"/>
    <property type="project" value="TreeGrafter"/>
</dbReference>
<dbReference type="OrthoDB" id="5984265at2759"/>
<dbReference type="GO" id="GO:0005886">
    <property type="term" value="C:plasma membrane"/>
    <property type="evidence" value="ECO:0007669"/>
    <property type="project" value="TreeGrafter"/>
</dbReference>
<dbReference type="CDD" id="cd00192">
    <property type="entry name" value="PTKc"/>
    <property type="match status" value="1"/>
</dbReference>
<dbReference type="InterPro" id="IPR001245">
    <property type="entry name" value="Ser-Thr/Tyr_kinase_cat_dom"/>
</dbReference>
<dbReference type="AlphaFoldDB" id="A0A2B4RPF4"/>
<dbReference type="PROSITE" id="PS50011">
    <property type="entry name" value="PROTEIN_KINASE_DOM"/>
    <property type="match status" value="1"/>
</dbReference>
<evidence type="ECO:0000259" key="8">
    <source>
        <dbReference type="PROSITE" id="PS50011"/>
    </source>
</evidence>
<dbReference type="InterPro" id="IPR011009">
    <property type="entry name" value="Kinase-like_dom_sf"/>
</dbReference>
<evidence type="ECO:0000313" key="10">
    <source>
        <dbReference type="Proteomes" id="UP000225706"/>
    </source>
</evidence>
<dbReference type="GO" id="GO:0043235">
    <property type="term" value="C:receptor complex"/>
    <property type="evidence" value="ECO:0007669"/>
    <property type="project" value="TreeGrafter"/>
</dbReference>
<dbReference type="GO" id="GO:0004714">
    <property type="term" value="F:transmembrane receptor protein tyrosine kinase activity"/>
    <property type="evidence" value="ECO:0007669"/>
    <property type="project" value="TreeGrafter"/>
</dbReference>
<dbReference type="FunFam" id="1.10.510.10:FF:000554">
    <property type="entry name" value="Predicted protein"/>
    <property type="match status" value="1"/>
</dbReference>
<keyword evidence="10" id="KW-1185">Reference proteome</keyword>
<dbReference type="SMART" id="SM00219">
    <property type="entry name" value="TyrKc"/>
    <property type="match status" value="1"/>
</dbReference>
<dbReference type="InterPro" id="IPR008266">
    <property type="entry name" value="Tyr_kinase_AS"/>
</dbReference>
<dbReference type="PANTHER" id="PTHR24416">
    <property type="entry name" value="TYROSINE-PROTEIN KINASE RECEPTOR"/>
    <property type="match status" value="1"/>
</dbReference>
<dbReference type="InterPro" id="IPR020635">
    <property type="entry name" value="Tyr_kinase_cat_dom"/>
</dbReference>
<dbReference type="SUPFAM" id="SSF56112">
    <property type="entry name" value="Protein kinase-like (PK-like)"/>
    <property type="match status" value="1"/>
</dbReference>
<organism evidence="9 10">
    <name type="scientific">Stylophora pistillata</name>
    <name type="common">Smooth cauliflower coral</name>
    <dbReference type="NCBI Taxonomy" id="50429"/>
    <lineage>
        <taxon>Eukaryota</taxon>
        <taxon>Metazoa</taxon>
        <taxon>Cnidaria</taxon>
        <taxon>Anthozoa</taxon>
        <taxon>Hexacorallia</taxon>
        <taxon>Scleractinia</taxon>
        <taxon>Astrocoeniina</taxon>
        <taxon>Pocilloporidae</taxon>
        <taxon>Stylophora</taxon>
    </lineage>
</organism>
<keyword evidence="2" id="KW-0547">Nucleotide-binding</keyword>
<name>A0A2B4RPF4_STYPI</name>
<dbReference type="InterPro" id="IPR000719">
    <property type="entry name" value="Prot_kinase_dom"/>
</dbReference>
<reference evidence="10" key="1">
    <citation type="journal article" date="2017" name="bioRxiv">
        <title>Comparative analysis of the genomes of Stylophora pistillata and Acropora digitifera provides evidence for extensive differences between species of corals.</title>
        <authorList>
            <person name="Voolstra C.R."/>
            <person name="Li Y."/>
            <person name="Liew Y.J."/>
            <person name="Baumgarten S."/>
            <person name="Zoccola D."/>
            <person name="Flot J.-F."/>
            <person name="Tambutte S."/>
            <person name="Allemand D."/>
            <person name="Aranda M."/>
        </authorList>
    </citation>
    <scope>NUCLEOTIDE SEQUENCE [LARGE SCALE GENOMIC DNA]</scope>
</reference>
<dbReference type="STRING" id="50429.A0A2B4RPF4"/>
<feature type="compositionally biased region" description="Polar residues" evidence="7">
    <location>
        <begin position="347"/>
        <end position="370"/>
    </location>
</feature>
<protein>
    <submittedName>
        <fullName evidence="9">Fibroblast growth factor receptor 1</fullName>
    </submittedName>
</protein>
<evidence type="ECO:0000256" key="2">
    <source>
        <dbReference type="ARBA" id="ARBA00022741"/>
    </source>
</evidence>
<gene>
    <name evidence="9" type="primary">FGFR1</name>
    <name evidence="9" type="ORF">AWC38_SpisGene17226</name>
</gene>
<keyword evidence="9" id="KW-0675">Receptor</keyword>
<proteinExistence type="predicted"/>
<evidence type="ECO:0000256" key="6">
    <source>
        <dbReference type="SAM" id="Coils"/>
    </source>
</evidence>
<dbReference type="PROSITE" id="PS00109">
    <property type="entry name" value="PROTEIN_KINASE_TYR"/>
    <property type="match status" value="1"/>
</dbReference>
<dbReference type="PANTHER" id="PTHR24416:SF617">
    <property type="entry name" value="RET ONCOGENE, ISOFORM A"/>
    <property type="match status" value="1"/>
</dbReference>
<feature type="coiled-coil region" evidence="6">
    <location>
        <begin position="456"/>
        <end position="519"/>
    </location>
</feature>
<dbReference type="Gene3D" id="1.10.510.10">
    <property type="entry name" value="Transferase(Phosphotransferase) domain 1"/>
    <property type="match status" value="1"/>
</dbReference>
<feature type="domain" description="Protein kinase" evidence="8">
    <location>
        <begin position="1"/>
        <end position="260"/>
    </location>
</feature>
<feature type="region of interest" description="Disordered" evidence="7">
    <location>
        <begin position="346"/>
        <end position="371"/>
    </location>
</feature>
<keyword evidence="1" id="KW-0808">Transferase</keyword>
<evidence type="ECO:0000256" key="7">
    <source>
        <dbReference type="SAM" id="MobiDB-lite"/>
    </source>
</evidence>
<dbReference type="EMBL" id="LSMT01000412">
    <property type="protein sequence ID" value="PFX18410.1"/>
    <property type="molecule type" value="Genomic_DNA"/>
</dbReference>
<evidence type="ECO:0000256" key="1">
    <source>
        <dbReference type="ARBA" id="ARBA00022679"/>
    </source>
</evidence>
<evidence type="ECO:0000256" key="5">
    <source>
        <dbReference type="ARBA" id="ARBA00023137"/>
    </source>
</evidence>
<evidence type="ECO:0000256" key="4">
    <source>
        <dbReference type="ARBA" id="ARBA00022840"/>
    </source>
</evidence>
<dbReference type="Pfam" id="PF07714">
    <property type="entry name" value="PK_Tyr_Ser-Thr"/>
    <property type="match status" value="1"/>
</dbReference>
<comment type="caution">
    <text evidence="9">The sequence shown here is derived from an EMBL/GenBank/DDBJ whole genome shotgun (WGS) entry which is preliminary data.</text>
</comment>
<keyword evidence="6" id="KW-0175">Coiled coil</keyword>
<accession>A0A2B4RPF4</accession>